<dbReference type="InterPro" id="IPR011990">
    <property type="entry name" value="TPR-like_helical_dom_sf"/>
</dbReference>
<dbReference type="EMBL" id="ABCS01000027">
    <property type="protein sequence ID" value="EDM78735.1"/>
    <property type="molecule type" value="Genomic_DNA"/>
</dbReference>
<evidence type="ECO:0000313" key="3">
    <source>
        <dbReference type="EMBL" id="EDM78735.1"/>
    </source>
</evidence>
<comment type="caution">
    <text evidence="3">The sequence shown here is derived from an EMBL/GenBank/DDBJ whole genome shotgun (WGS) entry which is preliminary data.</text>
</comment>
<dbReference type="SUPFAM" id="SSF48452">
    <property type="entry name" value="TPR-like"/>
    <property type="match status" value="2"/>
</dbReference>
<reference evidence="3 4" key="1">
    <citation type="submission" date="2007-06" db="EMBL/GenBank/DDBJ databases">
        <authorList>
            <person name="Shimkets L."/>
            <person name="Ferriera S."/>
            <person name="Johnson J."/>
            <person name="Kravitz S."/>
            <person name="Beeson K."/>
            <person name="Sutton G."/>
            <person name="Rogers Y.-H."/>
            <person name="Friedman R."/>
            <person name="Frazier M."/>
            <person name="Venter J.C."/>
        </authorList>
    </citation>
    <scope>NUCLEOTIDE SEQUENCE [LARGE SCALE GENOMIC DNA]</scope>
    <source>
        <strain evidence="3 4">SIR-1</strain>
    </source>
</reference>
<dbReference type="Proteomes" id="UP000005801">
    <property type="component" value="Unassembled WGS sequence"/>
</dbReference>
<proteinExistence type="predicted"/>
<organism evidence="3 4">
    <name type="scientific">Plesiocystis pacifica SIR-1</name>
    <dbReference type="NCBI Taxonomy" id="391625"/>
    <lineage>
        <taxon>Bacteria</taxon>
        <taxon>Pseudomonadati</taxon>
        <taxon>Myxococcota</taxon>
        <taxon>Polyangia</taxon>
        <taxon>Nannocystales</taxon>
        <taxon>Nannocystaceae</taxon>
        <taxon>Plesiocystis</taxon>
    </lineage>
</organism>
<feature type="compositionally biased region" description="Low complexity" evidence="1">
    <location>
        <begin position="25"/>
        <end position="37"/>
    </location>
</feature>
<feature type="chain" id="PRO_5002697428" description="Tetratricopeptide repeat protein" evidence="2">
    <location>
        <begin position="25"/>
        <end position="442"/>
    </location>
</feature>
<name>A6G5W1_9BACT</name>
<keyword evidence="4" id="KW-1185">Reference proteome</keyword>
<evidence type="ECO:0000256" key="2">
    <source>
        <dbReference type="SAM" id="SignalP"/>
    </source>
</evidence>
<sequence length="442" mass="46898">MPNAMTKPAHAPFLALPLALSAMACSPAPGSSDAPPSALEPGAYSLPEGAARHDELLADLDQQIEALEAEAEAKPNSYMVLERLANAHARRGRLTGEVEDYTAAEAALAEAFARAGEGAGPFLSQAGVDFSLHRFAAAEAALDQAEERILIDDPTWAAIHGLRGDLRLQGGDVEQALELISQAEATYASPTTMSRLAQVRWRGGDYASAEAGYLESLARYHGPDASVRAWAHLQLGILDLERDDDEAALADFMAANAELSGYYLVEEHIAEVWVRLGRTEEALGLYLDVIDRTQSPEFMDAVASLHLEHGDPADAQPWIEQAAAAYEAQLAAHPDLAVGHALGHYIDFGPSARAVELAEANFALRPNGDARADRVRAYLADGRLDAALEDAEALAQGSWRTANTLGAVVEARVAAGLEGEPATQAVLDELCGLAPKAEPCSE</sequence>
<protein>
    <recommendedName>
        <fullName evidence="5">Tetratricopeptide repeat protein</fullName>
    </recommendedName>
</protein>
<gene>
    <name evidence="3" type="ORF">PPSIR1_12158</name>
</gene>
<feature type="region of interest" description="Disordered" evidence="1">
    <location>
        <begin position="25"/>
        <end position="45"/>
    </location>
</feature>
<evidence type="ECO:0008006" key="5">
    <source>
        <dbReference type="Google" id="ProtNLM"/>
    </source>
</evidence>
<evidence type="ECO:0000313" key="4">
    <source>
        <dbReference type="Proteomes" id="UP000005801"/>
    </source>
</evidence>
<dbReference type="AlphaFoldDB" id="A6G5W1"/>
<dbReference type="PROSITE" id="PS51257">
    <property type="entry name" value="PROKAR_LIPOPROTEIN"/>
    <property type="match status" value="1"/>
</dbReference>
<keyword evidence="2" id="KW-0732">Signal</keyword>
<evidence type="ECO:0000256" key="1">
    <source>
        <dbReference type="SAM" id="MobiDB-lite"/>
    </source>
</evidence>
<dbReference type="eggNOG" id="COG0457">
    <property type="taxonomic scope" value="Bacteria"/>
</dbReference>
<dbReference type="Gene3D" id="1.25.40.10">
    <property type="entry name" value="Tetratricopeptide repeat domain"/>
    <property type="match status" value="2"/>
</dbReference>
<accession>A6G5W1</accession>
<dbReference type="STRING" id="391625.PPSIR1_12158"/>
<feature type="signal peptide" evidence="2">
    <location>
        <begin position="1"/>
        <end position="24"/>
    </location>
</feature>